<dbReference type="InterPro" id="IPR015424">
    <property type="entry name" value="PyrdxlP-dep_Trfase"/>
</dbReference>
<reference evidence="7" key="1">
    <citation type="journal article" date="2019" name="Int. J. Syst. Evol. Microbiol.">
        <title>The Global Catalogue of Microorganisms (GCM) 10K type strain sequencing project: providing services to taxonomists for standard genome sequencing and annotation.</title>
        <authorList>
            <consortium name="The Broad Institute Genomics Platform"/>
            <consortium name="The Broad Institute Genome Sequencing Center for Infectious Disease"/>
            <person name="Wu L."/>
            <person name="Ma J."/>
        </authorList>
    </citation>
    <scope>NUCLEOTIDE SEQUENCE [LARGE SCALE GENOMIC DNA]</scope>
    <source>
        <strain evidence="7">KCTC 12907</strain>
    </source>
</reference>
<evidence type="ECO:0000256" key="3">
    <source>
        <dbReference type="ARBA" id="ARBA00022679"/>
    </source>
</evidence>
<gene>
    <name evidence="6" type="ORF">ACFQMJ_32630</name>
</gene>
<feature type="domain" description="Aminotransferase class I/classII large" evidence="5">
    <location>
        <begin position="21"/>
        <end position="341"/>
    </location>
</feature>
<dbReference type="InterPro" id="IPR004839">
    <property type="entry name" value="Aminotransferase_I/II_large"/>
</dbReference>
<comment type="cofactor">
    <cofactor evidence="1">
        <name>pyridoxal 5'-phosphate</name>
        <dbReference type="ChEBI" id="CHEBI:597326"/>
    </cofactor>
</comment>
<dbReference type="InterPro" id="IPR015422">
    <property type="entry name" value="PyrdxlP-dep_Trfase_small"/>
</dbReference>
<protein>
    <submittedName>
        <fullName evidence="6">Pyridoxal phosphate-dependent aminotransferase</fullName>
        <ecNumber evidence="6">2.6.1.9</ecNumber>
    </submittedName>
</protein>
<evidence type="ECO:0000313" key="7">
    <source>
        <dbReference type="Proteomes" id="UP001596378"/>
    </source>
</evidence>
<proteinExistence type="predicted"/>
<keyword evidence="7" id="KW-1185">Reference proteome</keyword>
<dbReference type="PANTHER" id="PTHR42885:SF2">
    <property type="entry name" value="HISTIDINOL-PHOSPHATE AMINOTRANSFERASE"/>
    <property type="match status" value="1"/>
</dbReference>
<keyword evidence="3 6" id="KW-0808">Transferase</keyword>
<dbReference type="PANTHER" id="PTHR42885">
    <property type="entry name" value="HISTIDINOL-PHOSPHATE AMINOTRANSFERASE-RELATED"/>
    <property type="match status" value="1"/>
</dbReference>
<keyword evidence="4" id="KW-0663">Pyridoxal phosphate</keyword>
<dbReference type="RefSeq" id="WP_378048939.1">
    <property type="nucleotide sequence ID" value="NZ_JBHMDN010000019.1"/>
</dbReference>
<comment type="caution">
    <text evidence="6">The sequence shown here is derived from an EMBL/GenBank/DDBJ whole genome shotgun (WGS) entry which is preliminary data.</text>
</comment>
<keyword evidence="2 6" id="KW-0032">Aminotransferase</keyword>
<organism evidence="6 7">
    <name type="scientific">Cohnella cellulosilytica</name>
    <dbReference type="NCBI Taxonomy" id="986710"/>
    <lineage>
        <taxon>Bacteria</taxon>
        <taxon>Bacillati</taxon>
        <taxon>Bacillota</taxon>
        <taxon>Bacilli</taxon>
        <taxon>Bacillales</taxon>
        <taxon>Paenibacillaceae</taxon>
        <taxon>Cohnella</taxon>
    </lineage>
</organism>
<evidence type="ECO:0000256" key="4">
    <source>
        <dbReference type="ARBA" id="ARBA00022898"/>
    </source>
</evidence>
<evidence type="ECO:0000313" key="6">
    <source>
        <dbReference type="EMBL" id="MFC7153295.1"/>
    </source>
</evidence>
<dbReference type="Gene3D" id="3.90.1150.10">
    <property type="entry name" value="Aspartate Aminotransferase, domain 1"/>
    <property type="match status" value="1"/>
</dbReference>
<dbReference type="EMBL" id="JBHTAI010000032">
    <property type="protein sequence ID" value="MFC7153295.1"/>
    <property type="molecule type" value="Genomic_DNA"/>
</dbReference>
<dbReference type="CDD" id="cd00609">
    <property type="entry name" value="AAT_like"/>
    <property type="match status" value="1"/>
</dbReference>
<dbReference type="Proteomes" id="UP001596378">
    <property type="component" value="Unassembled WGS sequence"/>
</dbReference>
<evidence type="ECO:0000256" key="1">
    <source>
        <dbReference type="ARBA" id="ARBA00001933"/>
    </source>
</evidence>
<dbReference type="InterPro" id="IPR015421">
    <property type="entry name" value="PyrdxlP-dep_Trfase_major"/>
</dbReference>
<sequence>MYVNEHIKNLYRVKFHEERDQVLRLDMNENPEGLPTDFVEEVKRKITPEFLATYPQKNRLVRQVSAHCGMQEDQITITSGSDEAMRLAFQCFGERGKKVVTVTPTFEMYGVYAEMFGMEHVKVEYAADFTIPVERLLGAIDESTGIVVLLNPNSPIGATYTEDEAHAIIQKAGSVGALVLIDEAYHYYYKVTFMPLLAHYENLIVLRTFSKVCSIAGLRVGYAAGNAQLIDYLERSQATFNVSNVGLLFAEEILKRPDVLENQRVAEMEGREWLSQQLRDHGYEVLSLEGNFILFRSRKKSTDVIAALKGQGVWIRDYRSGILAGYLRVSTGNIESMRTFWDAFSVVDLEGN</sequence>
<accession>A0ABW2FRA5</accession>
<dbReference type="EC" id="2.6.1.9" evidence="6"/>
<dbReference type="GO" id="GO:0004400">
    <property type="term" value="F:histidinol-phosphate transaminase activity"/>
    <property type="evidence" value="ECO:0007669"/>
    <property type="project" value="UniProtKB-EC"/>
</dbReference>
<name>A0ABW2FRA5_9BACL</name>
<dbReference type="Pfam" id="PF00155">
    <property type="entry name" value="Aminotran_1_2"/>
    <property type="match status" value="1"/>
</dbReference>
<dbReference type="SUPFAM" id="SSF53383">
    <property type="entry name" value="PLP-dependent transferases"/>
    <property type="match status" value="1"/>
</dbReference>
<dbReference type="Gene3D" id="3.40.640.10">
    <property type="entry name" value="Type I PLP-dependent aspartate aminotransferase-like (Major domain)"/>
    <property type="match status" value="1"/>
</dbReference>
<evidence type="ECO:0000256" key="2">
    <source>
        <dbReference type="ARBA" id="ARBA00022576"/>
    </source>
</evidence>
<evidence type="ECO:0000259" key="5">
    <source>
        <dbReference type="Pfam" id="PF00155"/>
    </source>
</evidence>